<name>A0AAV1HVR5_9CHLO</name>
<organism evidence="3 4">
    <name type="scientific">Coccomyxa viridis</name>
    <dbReference type="NCBI Taxonomy" id="1274662"/>
    <lineage>
        <taxon>Eukaryota</taxon>
        <taxon>Viridiplantae</taxon>
        <taxon>Chlorophyta</taxon>
        <taxon>core chlorophytes</taxon>
        <taxon>Trebouxiophyceae</taxon>
        <taxon>Trebouxiophyceae incertae sedis</taxon>
        <taxon>Coccomyxaceae</taxon>
        <taxon>Coccomyxa</taxon>
    </lineage>
</organism>
<accession>A0AAV1HVR5</accession>
<evidence type="ECO:0000256" key="1">
    <source>
        <dbReference type="SAM" id="Coils"/>
    </source>
</evidence>
<evidence type="ECO:0000313" key="4">
    <source>
        <dbReference type="Proteomes" id="UP001314263"/>
    </source>
</evidence>
<feature type="coiled-coil region" evidence="1">
    <location>
        <begin position="374"/>
        <end position="401"/>
    </location>
</feature>
<dbReference type="Proteomes" id="UP001314263">
    <property type="component" value="Unassembled WGS sequence"/>
</dbReference>
<dbReference type="AlphaFoldDB" id="A0AAV1HVR5"/>
<evidence type="ECO:0000256" key="2">
    <source>
        <dbReference type="SAM" id="MobiDB-lite"/>
    </source>
</evidence>
<gene>
    <name evidence="3" type="ORF">CVIRNUC_001752</name>
</gene>
<feature type="region of interest" description="Disordered" evidence="2">
    <location>
        <begin position="144"/>
        <end position="177"/>
    </location>
</feature>
<keyword evidence="4" id="KW-1185">Reference proteome</keyword>
<feature type="region of interest" description="Disordered" evidence="2">
    <location>
        <begin position="261"/>
        <end position="294"/>
    </location>
</feature>
<protein>
    <submittedName>
        <fullName evidence="3">Uncharacterized protein</fullName>
    </submittedName>
</protein>
<feature type="compositionally biased region" description="Low complexity" evidence="2">
    <location>
        <begin position="261"/>
        <end position="284"/>
    </location>
</feature>
<feature type="region of interest" description="Disordered" evidence="2">
    <location>
        <begin position="314"/>
        <end position="353"/>
    </location>
</feature>
<keyword evidence="1" id="KW-0175">Coiled coil</keyword>
<reference evidence="3 4" key="1">
    <citation type="submission" date="2023-10" db="EMBL/GenBank/DDBJ databases">
        <authorList>
            <person name="Maclean D."/>
            <person name="Macfadyen A."/>
        </authorList>
    </citation>
    <scope>NUCLEOTIDE SEQUENCE [LARGE SCALE GENOMIC DNA]</scope>
</reference>
<evidence type="ECO:0000313" key="3">
    <source>
        <dbReference type="EMBL" id="CAK0747251.1"/>
    </source>
</evidence>
<feature type="compositionally biased region" description="Low complexity" evidence="2">
    <location>
        <begin position="339"/>
        <end position="350"/>
    </location>
</feature>
<comment type="caution">
    <text evidence="3">The sequence shown here is derived from an EMBL/GenBank/DDBJ whole genome shotgun (WGS) entry which is preliminary data.</text>
</comment>
<proteinExistence type="predicted"/>
<dbReference type="EMBL" id="CAUYUE010000002">
    <property type="protein sequence ID" value="CAK0747251.1"/>
    <property type="molecule type" value="Genomic_DNA"/>
</dbReference>
<sequence length="452" mass="47079">MEIGEAAPAPGYPEGPIIPGLDRKKYPGYKRYQARIHADTDSMRFWGSVMMMERRNYCLPPEQQKIYDSEKKIEGPPPKERHRAHSMAYRLDEERYLAEALQRLQAGADQEPAVGNASDEEAVAHGSVDLAAADGNGQAVAAKRRRALPGKTTRGSAKKQRVASTKEAAADPVQKVSAPAQPVAVVIKAEAAEAAPAGALRRPIPQRVNPATSQLPATVTAAAPEHARGRPVKGGAAASALPAATAAAAVAKPGGACAAARAPTASARTPDTARAAMRGGMAAAVASPDSVQGSEVSHAFADSLLGSDSLAVRTPAQKEAPLPAARGQSMSRPARRCADAQQRAAASKDATGPVPSVIAAASAAEARPAGAAAHSAAGAELAELRDLLQQKEAECTQLAAQNIHLQIDNDKLHEALAAVRQPAEEDKQLLSYMESSIGILHARLDSHKPARR</sequence>